<dbReference type="PANTHER" id="PTHR46704">
    <property type="entry name" value="CXC DOMAIN-CONTAINING PROTEIN-RELATED"/>
    <property type="match status" value="1"/>
</dbReference>
<keyword evidence="3" id="KW-1185">Reference proteome</keyword>
<reference evidence="2 3" key="1">
    <citation type="submission" date="2022-05" db="EMBL/GenBank/DDBJ databases">
        <authorList>
            <consortium name="Genoscope - CEA"/>
            <person name="William W."/>
        </authorList>
    </citation>
    <scope>NUCLEOTIDE SEQUENCE [LARGE SCALE GENOMIC DNA]</scope>
</reference>
<organism evidence="2 3">
    <name type="scientific">Porites evermanni</name>
    <dbReference type="NCBI Taxonomy" id="104178"/>
    <lineage>
        <taxon>Eukaryota</taxon>
        <taxon>Metazoa</taxon>
        <taxon>Cnidaria</taxon>
        <taxon>Anthozoa</taxon>
        <taxon>Hexacorallia</taxon>
        <taxon>Scleractinia</taxon>
        <taxon>Fungiina</taxon>
        <taxon>Poritidae</taxon>
        <taxon>Porites</taxon>
    </lineage>
</organism>
<evidence type="ECO:0000313" key="3">
    <source>
        <dbReference type="Proteomes" id="UP001159427"/>
    </source>
</evidence>
<keyword evidence="1" id="KW-0812">Transmembrane</keyword>
<dbReference type="Proteomes" id="UP001159427">
    <property type="component" value="Unassembled WGS sequence"/>
</dbReference>
<proteinExistence type="predicted"/>
<dbReference type="PANTHER" id="PTHR46704:SF9">
    <property type="entry name" value="BHLH DOMAIN-CONTAINING PROTEIN"/>
    <property type="match status" value="1"/>
</dbReference>
<dbReference type="EMBL" id="CALNXI010001076">
    <property type="protein sequence ID" value="CAH3154445.1"/>
    <property type="molecule type" value="Genomic_DNA"/>
</dbReference>
<name>A0ABN8Q0A0_9CNID</name>
<keyword evidence="1" id="KW-0472">Membrane</keyword>
<gene>
    <name evidence="2" type="ORF">PEVE_00001394</name>
</gene>
<evidence type="ECO:0000256" key="1">
    <source>
        <dbReference type="SAM" id="Phobius"/>
    </source>
</evidence>
<accession>A0ABN8Q0A0</accession>
<comment type="caution">
    <text evidence="2">The sequence shown here is derived from an EMBL/GenBank/DDBJ whole genome shotgun (WGS) entry which is preliminary data.</text>
</comment>
<sequence length="543" mass="61175">MVEYKVVKELFLNKVRELGVTVSESDKKNLMRKVSNMFPEINFVTHQYNKMFMYPNTLAIGKTVLDFLELKTKLESLKGPRSDDEKNVIQIAGLINDEIKDLNPLMSWPPEEDDLKPSITTDYIPHLLDVLLTVLITGKPLDSESSRTERTIRPKESFPQDIVFSVTNGVVKTPKSVLSPSVIVKLINKYGHGVTYDLVEEIEKEYALKVVNEQLENRVVIPPIVMQEQTRSTVALMVADNIDNLEGTLSGSGTSHRVNSILITEQKERESGHGSDDQEYAPPVVKKCRRSLPATMVTRAIPKYYGRKREGPGELQLVQNLGVSSCYRDKAKEMAPHYLTWIEMRKLETHPLLIIPGWTGFNIKVCDRVVVVESTIGYLDTTDSPATDLKTACEVLSGGCEIKNRLQLSAVVCVLDQAFYAKAMEVYWEHKELFDGIVIMMGGFHLLLMLLGVIGSRFGDAGLRELAVQSDVVADGSVDKSLNGKQYNRAVHLHKCIYEALMRLLLKEFESSVQSLLTLNLEQLKLELNQEEFERVLSSHGFQ</sequence>
<evidence type="ECO:0000313" key="2">
    <source>
        <dbReference type="EMBL" id="CAH3154445.1"/>
    </source>
</evidence>
<keyword evidence="1" id="KW-1133">Transmembrane helix</keyword>
<feature type="transmembrane region" description="Helical" evidence="1">
    <location>
        <begin position="433"/>
        <end position="454"/>
    </location>
</feature>
<protein>
    <submittedName>
        <fullName evidence="2">Uncharacterized protein</fullName>
    </submittedName>
</protein>